<reference evidence="2 3" key="1">
    <citation type="submission" date="2019-08" db="EMBL/GenBank/DDBJ databases">
        <title>Deep-cultivation of Planctomycetes and their phenomic and genomic characterization uncovers novel biology.</title>
        <authorList>
            <person name="Wiegand S."/>
            <person name="Jogler M."/>
            <person name="Boedeker C."/>
            <person name="Pinto D."/>
            <person name="Vollmers J."/>
            <person name="Rivas-Marin E."/>
            <person name="Kohn T."/>
            <person name="Peeters S.H."/>
            <person name="Heuer A."/>
            <person name="Rast P."/>
            <person name="Oberbeckmann S."/>
            <person name="Bunk B."/>
            <person name="Jeske O."/>
            <person name="Meyerdierks A."/>
            <person name="Storesund J.E."/>
            <person name="Kallscheuer N."/>
            <person name="Luecker S."/>
            <person name="Lage O.M."/>
            <person name="Pohl T."/>
            <person name="Merkel B.J."/>
            <person name="Hornburger P."/>
            <person name="Mueller R.-W."/>
            <person name="Bruemmer F."/>
            <person name="Labrenz M."/>
            <person name="Spormann A.M."/>
            <person name="Op den Camp H."/>
            <person name="Overmann J."/>
            <person name="Amann R."/>
            <person name="Jetten M.S.M."/>
            <person name="Mascher T."/>
            <person name="Medema M.H."/>
            <person name="Devos D.P."/>
            <person name="Kaster A.-K."/>
            <person name="Ovreas L."/>
            <person name="Rohde M."/>
            <person name="Galperin M.Y."/>
            <person name="Jogler C."/>
        </authorList>
    </citation>
    <scope>NUCLEOTIDE SEQUENCE [LARGE SCALE GENOMIC DNA]</scope>
    <source>
        <strain evidence="2 3">UC8</strain>
    </source>
</reference>
<protein>
    <submittedName>
        <fullName evidence="2">Uncharacterized protein</fullName>
    </submittedName>
</protein>
<accession>A0A5B9QUX7</accession>
<name>A0A5B9QUX7_9BACT</name>
<keyword evidence="3" id="KW-1185">Reference proteome</keyword>
<dbReference type="AlphaFoldDB" id="A0A5B9QUX7"/>
<evidence type="ECO:0000256" key="1">
    <source>
        <dbReference type="SAM" id="MobiDB-lite"/>
    </source>
</evidence>
<organism evidence="2 3">
    <name type="scientific">Roseimaritima ulvae</name>
    <dbReference type="NCBI Taxonomy" id="980254"/>
    <lineage>
        <taxon>Bacteria</taxon>
        <taxon>Pseudomonadati</taxon>
        <taxon>Planctomycetota</taxon>
        <taxon>Planctomycetia</taxon>
        <taxon>Pirellulales</taxon>
        <taxon>Pirellulaceae</taxon>
        <taxon>Roseimaritima</taxon>
    </lineage>
</organism>
<proteinExistence type="predicted"/>
<feature type="region of interest" description="Disordered" evidence="1">
    <location>
        <begin position="127"/>
        <end position="148"/>
    </location>
</feature>
<evidence type="ECO:0000313" key="3">
    <source>
        <dbReference type="Proteomes" id="UP000325286"/>
    </source>
</evidence>
<sequence>MWVLLGSGAALLVLCLLAGAGVAAYMMLQNQPSEPTVANATAAGSASAAASLPAATSPLPDSWEAGEVLAVTARFPPGAVRRSKTDQSGVHRVISAQTSAVYELQVVIQSPPGDEPLAALQSLTADRTDGPHRWEPITRDGHDGFRSVSQQGSAATKRIVEAYPHPDGWVLVSYQAFSSRDAAKRPSREVPEDEAELDLPESFVASLSLPAQFPTSTQAMNTQPQFHKLAESEKKQLYKLYEVAYQQAHQKIRIPRGPARTRTENMLAAVLASEVKKLAAMFDCSEAEVRSIGAEGQALGW</sequence>
<dbReference type="EMBL" id="CP042914">
    <property type="protein sequence ID" value="QEG42857.1"/>
    <property type="molecule type" value="Genomic_DNA"/>
</dbReference>
<evidence type="ECO:0000313" key="2">
    <source>
        <dbReference type="EMBL" id="QEG42857.1"/>
    </source>
</evidence>
<dbReference type="KEGG" id="rul:UC8_48990"/>
<feature type="compositionally biased region" description="Basic and acidic residues" evidence="1">
    <location>
        <begin position="127"/>
        <end position="145"/>
    </location>
</feature>
<dbReference type="Proteomes" id="UP000325286">
    <property type="component" value="Chromosome"/>
</dbReference>
<gene>
    <name evidence="2" type="ORF">UC8_48990</name>
</gene>